<dbReference type="AlphaFoldDB" id="A0A9J6AC93"/>
<evidence type="ECO:0000256" key="1">
    <source>
        <dbReference type="SAM" id="MobiDB-lite"/>
    </source>
</evidence>
<keyword evidence="3" id="KW-1185">Reference proteome</keyword>
<reference evidence="2 3" key="1">
    <citation type="submission" date="2020-09" db="EMBL/GenBank/DDBJ databases">
        <title>De no assembly of potato wild relative species, Solanum commersonii.</title>
        <authorList>
            <person name="Cho K."/>
        </authorList>
    </citation>
    <scope>NUCLEOTIDE SEQUENCE [LARGE SCALE GENOMIC DNA]</scope>
    <source>
        <strain evidence="2">LZ3.2</strain>
        <tissue evidence="2">Leaf</tissue>
    </source>
</reference>
<organism evidence="2 3">
    <name type="scientific">Solanum commersonii</name>
    <name type="common">Commerson's wild potato</name>
    <name type="synonym">Commerson's nightshade</name>
    <dbReference type="NCBI Taxonomy" id="4109"/>
    <lineage>
        <taxon>Eukaryota</taxon>
        <taxon>Viridiplantae</taxon>
        <taxon>Streptophyta</taxon>
        <taxon>Embryophyta</taxon>
        <taxon>Tracheophyta</taxon>
        <taxon>Spermatophyta</taxon>
        <taxon>Magnoliopsida</taxon>
        <taxon>eudicotyledons</taxon>
        <taxon>Gunneridae</taxon>
        <taxon>Pentapetalae</taxon>
        <taxon>asterids</taxon>
        <taxon>lamiids</taxon>
        <taxon>Solanales</taxon>
        <taxon>Solanaceae</taxon>
        <taxon>Solanoideae</taxon>
        <taxon>Solaneae</taxon>
        <taxon>Solanum</taxon>
    </lineage>
</organism>
<gene>
    <name evidence="2" type="ORF">H5410_007495</name>
</gene>
<sequence>MESTLEPLSDSSNPKLNRFKRGRVASPIGVSPVKLLIKGHFERKRSGYTDKRKLYTMGICTRKHTYKKESERVCETDNHNYYLQEGENRSLMQMAVSACIPFGPKQGLTLFQSSEGPKDLLAYTHSQQWREEPSPALVIAFIVPRQFLDPYYQLDIHTRHQTSNLKQKPSSDCSGHIKQGRFHFTHIAINHQHLVSIEYNPCKSFLGTQLSTRNLGSAGQVNTPDLSLKL</sequence>
<evidence type="ECO:0000313" key="3">
    <source>
        <dbReference type="Proteomes" id="UP000824120"/>
    </source>
</evidence>
<comment type="caution">
    <text evidence="2">The sequence shown here is derived from an EMBL/GenBank/DDBJ whole genome shotgun (WGS) entry which is preliminary data.</text>
</comment>
<proteinExistence type="predicted"/>
<accession>A0A9J6AC93</accession>
<dbReference type="EMBL" id="JACXVP010000002">
    <property type="protein sequence ID" value="KAG5622277.1"/>
    <property type="molecule type" value="Genomic_DNA"/>
</dbReference>
<evidence type="ECO:0000313" key="2">
    <source>
        <dbReference type="EMBL" id="KAG5622277.1"/>
    </source>
</evidence>
<dbReference type="Proteomes" id="UP000824120">
    <property type="component" value="Chromosome 2"/>
</dbReference>
<protein>
    <submittedName>
        <fullName evidence="2">Uncharacterized protein</fullName>
    </submittedName>
</protein>
<name>A0A9J6AC93_SOLCO</name>
<feature type="region of interest" description="Disordered" evidence="1">
    <location>
        <begin position="1"/>
        <end position="20"/>
    </location>
</feature>